<comment type="caution">
    <text evidence="1">The sequence shown here is derived from an EMBL/GenBank/DDBJ whole genome shotgun (WGS) entry which is preliminary data.</text>
</comment>
<sequence length="77" mass="8568">MAGPLASPTDAALYHKELLHTNLTEIDYALNFVSAIRTLNICKNSKSKKSKVRSGCANMDLDYDYTELPPNVRKRGP</sequence>
<gene>
    <name evidence="1" type="ORF">CEP51_016629</name>
</gene>
<dbReference type="Proteomes" id="UP000287972">
    <property type="component" value="Unassembled WGS sequence"/>
</dbReference>
<accession>A0A428NK17</accession>
<dbReference type="AlphaFoldDB" id="A0A428NK17"/>
<dbReference type="EMBL" id="NKCL01001273">
    <property type="protein sequence ID" value="RSL41039.1"/>
    <property type="molecule type" value="Genomic_DNA"/>
</dbReference>
<organism evidence="1 2">
    <name type="scientific">Fusarium floridanum</name>
    <dbReference type="NCBI Taxonomy" id="1325733"/>
    <lineage>
        <taxon>Eukaryota</taxon>
        <taxon>Fungi</taxon>
        <taxon>Dikarya</taxon>
        <taxon>Ascomycota</taxon>
        <taxon>Pezizomycotina</taxon>
        <taxon>Sordariomycetes</taxon>
        <taxon>Hypocreomycetidae</taxon>
        <taxon>Hypocreales</taxon>
        <taxon>Nectriaceae</taxon>
        <taxon>Fusarium</taxon>
        <taxon>Fusarium solani species complex</taxon>
    </lineage>
</organism>
<proteinExistence type="predicted"/>
<evidence type="ECO:0000313" key="1">
    <source>
        <dbReference type="EMBL" id="RSL41039.1"/>
    </source>
</evidence>
<protein>
    <submittedName>
        <fullName evidence="1">Uncharacterized protein</fullName>
    </submittedName>
</protein>
<keyword evidence="2" id="KW-1185">Reference proteome</keyword>
<reference evidence="1 2" key="1">
    <citation type="submission" date="2017-06" db="EMBL/GenBank/DDBJ databases">
        <title>Comparative genomic analysis of Ambrosia Fusariam Clade fungi.</title>
        <authorList>
            <person name="Stajich J.E."/>
            <person name="Carrillo J."/>
            <person name="Kijimoto T."/>
            <person name="Eskalen A."/>
            <person name="O'Donnell K."/>
            <person name="Kasson M."/>
        </authorList>
    </citation>
    <scope>NUCLEOTIDE SEQUENCE [LARGE SCALE GENOMIC DNA]</scope>
    <source>
        <strain evidence="1 2">NRRL62606</strain>
    </source>
</reference>
<evidence type="ECO:0000313" key="2">
    <source>
        <dbReference type="Proteomes" id="UP000287972"/>
    </source>
</evidence>
<name>A0A428NK17_9HYPO</name>